<evidence type="ECO:0000313" key="1">
    <source>
        <dbReference type="EMBL" id="PGO77416.1"/>
    </source>
</evidence>
<gene>
    <name evidence="1" type="ORF">CN980_11980</name>
</gene>
<accession>A0A9X7GQD0</accession>
<dbReference type="InterPro" id="IPR008983">
    <property type="entry name" value="Tumour_necrosis_fac-like_dom"/>
</dbReference>
<feature type="non-terminal residue" evidence="1">
    <location>
        <position position="1"/>
    </location>
</feature>
<organism evidence="1 2">
    <name type="scientific">Bacillus cereus</name>
    <dbReference type="NCBI Taxonomy" id="1396"/>
    <lineage>
        <taxon>Bacteria</taxon>
        <taxon>Bacillati</taxon>
        <taxon>Bacillota</taxon>
        <taxon>Bacilli</taxon>
        <taxon>Bacillales</taxon>
        <taxon>Bacillaceae</taxon>
        <taxon>Bacillus</taxon>
        <taxon>Bacillus cereus group</taxon>
    </lineage>
</organism>
<protein>
    <submittedName>
        <fullName evidence="1">Uncharacterized protein</fullName>
    </submittedName>
</protein>
<proteinExistence type="predicted"/>
<sequence>TGDTGPTLITTVADITKMGSDTIASNDSVLFTNIQYINNISFNPISDTITIIDAGVYKLEFYISINAGGTAPIVFSFEINGNNMLQKAMGISVTSGGIISNSVIRPLNAGTILRVMNVSASSISIPDVDVGMQGRQSARFVVYRIF</sequence>
<dbReference type="NCBIfam" id="NF033147">
    <property type="entry name" value="GXX_rpt_CTERM"/>
    <property type="match status" value="1"/>
</dbReference>
<dbReference type="Gene3D" id="2.60.120.40">
    <property type="match status" value="1"/>
</dbReference>
<dbReference type="RefSeq" id="WP_098771108.1">
    <property type="nucleotide sequence ID" value="NZ_NUIQ01000113.1"/>
</dbReference>
<dbReference type="AlphaFoldDB" id="A0A9X7GQD0"/>
<evidence type="ECO:0000313" key="2">
    <source>
        <dbReference type="Proteomes" id="UP000223834"/>
    </source>
</evidence>
<name>A0A9X7GQD0_BACCE</name>
<comment type="caution">
    <text evidence="1">The sequence shown here is derived from an EMBL/GenBank/DDBJ whole genome shotgun (WGS) entry which is preliminary data.</text>
</comment>
<dbReference type="EMBL" id="NUIQ01000113">
    <property type="protein sequence ID" value="PGO77416.1"/>
    <property type="molecule type" value="Genomic_DNA"/>
</dbReference>
<dbReference type="Proteomes" id="UP000223834">
    <property type="component" value="Unassembled WGS sequence"/>
</dbReference>
<reference evidence="1 2" key="1">
    <citation type="submission" date="2017-09" db="EMBL/GenBank/DDBJ databases">
        <title>Large-scale bioinformatics analysis of Bacillus genomes uncovers conserved roles of natural products in bacterial physiology.</title>
        <authorList>
            <consortium name="Agbiome Team Llc"/>
            <person name="Bleich R.M."/>
            <person name="Grubbs K.J."/>
            <person name="Santa Maria K.C."/>
            <person name="Allen S.E."/>
            <person name="Farag S."/>
            <person name="Shank E.A."/>
            <person name="Bowers A."/>
        </authorList>
    </citation>
    <scope>NUCLEOTIDE SEQUENCE [LARGE SCALE GENOMIC DNA]</scope>
    <source>
        <strain evidence="1 2">AFS049141</strain>
    </source>
</reference>